<feature type="region of interest" description="Disordered" evidence="1">
    <location>
        <begin position="1"/>
        <end position="29"/>
    </location>
</feature>
<name>A0A918P782_9ACTN</name>
<accession>A0A918P782</accession>
<evidence type="ECO:0000256" key="1">
    <source>
        <dbReference type="SAM" id="MobiDB-lite"/>
    </source>
</evidence>
<comment type="caution">
    <text evidence="2">The sequence shown here is derived from an EMBL/GenBank/DDBJ whole genome shotgun (WGS) entry which is preliminary data.</text>
</comment>
<evidence type="ECO:0000313" key="2">
    <source>
        <dbReference type="EMBL" id="GGY86438.1"/>
    </source>
</evidence>
<feature type="compositionally biased region" description="Low complexity" evidence="1">
    <location>
        <begin position="8"/>
        <end position="21"/>
    </location>
</feature>
<sequence>MLQAMALPATPSSSAAEAEATPRYRTGRAMRGDMDTIALHGKSGGLDGNTADCGSGVLMWLTGL</sequence>
<gene>
    <name evidence="2" type="ORF">GCM10010365_00400</name>
</gene>
<protein>
    <submittedName>
        <fullName evidence="2">Uncharacterized protein</fullName>
    </submittedName>
</protein>
<proteinExistence type="predicted"/>
<evidence type="ECO:0000313" key="3">
    <source>
        <dbReference type="Proteomes" id="UP000622166"/>
    </source>
</evidence>
<dbReference type="Proteomes" id="UP000622166">
    <property type="component" value="Unassembled WGS sequence"/>
</dbReference>
<dbReference type="AlphaFoldDB" id="A0A918P782"/>
<reference evidence="2" key="1">
    <citation type="journal article" date="2014" name="Int. J. Syst. Evol. Microbiol.">
        <title>Complete genome sequence of Corynebacterium casei LMG S-19264T (=DSM 44701T), isolated from a smear-ripened cheese.</title>
        <authorList>
            <consortium name="US DOE Joint Genome Institute (JGI-PGF)"/>
            <person name="Walter F."/>
            <person name="Albersmeier A."/>
            <person name="Kalinowski J."/>
            <person name="Ruckert C."/>
        </authorList>
    </citation>
    <scope>NUCLEOTIDE SEQUENCE</scope>
    <source>
        <strain evidence="2">JCM 4815</strain>
    </source>
</reference>
<organism evidence="2 3">
    <name type="scientific">Streptomyces poonensis</name>
    <dbReference type="NCBI Taxonomy" id="68255"/>
    <lineage>
        <taxon>Bacteria</taxon>
        <taxon>Bacillati</taxon>
        <taxon>Actinomycetota</taxon>
        <taxon>Actinomycetes</taxon>
        <taxon>Kitasatosporales</taxon>
        <taxon>Streptomycetaceae</taxon>
        <taxon>Streptomyces</taxon>
    </lineage>
</organism>
<keyword evidence="3" id="KW-1185">Reference proteome</keyword>
<dbReference type="EMBL" id="BMVW01000001">
    <property type="protein sequence ID" value="GGY86438.1"/>
    <property type="molecule type" value="Genomic_DNA"/>
</dbReference>
<reference evidence="2" key="2">
    <citation type="submission" date="2020-09" db="EMBL/GenBank/DDBJ databases">
        <authorList>
            <person name="Sun Q."/>
            <person name="Ohkuma M."/>
        </authorList>
    </citation>
    <scope>NUCLEOTIDE SEQUENCE</scope>
    <source>
        <strain evidence="2">JCM 4815</strain>
    </source>
</reference>